<reference evidence="2" key="2">
    <citation type="submission" date="2021-02" db="EMBL/GenBank/DDBJ databases">
        <authorList>
            <person name="Kimball J.A."/>
            <person name="Haas M.W."/>
            <person name="Macchietto M."/>
            <person name="Kono T."/>
            <person name="Duquette J."/>
            <person name="Shao M."/>
        </authorList>
    </citation>
    <scope>NUCLEOTIDE SEQUENCE</scope>
    <source>
        <tissue evidence="2">Fresh leaf tissue</tissue>
    </source>
</reference>
<dbReference type="AlphaFoldDB" id="A0A8J5R140"/>
<sequence>MKAQRTVSTPRSPPVPPPQHSCRCTRAAAALAGHACRRPRSPLLQPRAAPALAGPARAAPNRSSRVPAHRPRSPCKHACRRSPCTTPVALAGTRVITPTAALAPP</sequence>
<evidence type="ECO:0000256" key="1">
    <source>
        <dbReference type="SAM" id="MobiDB-lite"/>
    </source>
</evidence>
<keyword evidence="3" id="KW-1185">Reference proteome</keyword>
<protein>
    <submittedName>
        <fullName evidence="2">Uncharacterized protein</fullName>
    </submittedName>
</protein>
<feature type="compositionally biased region" description="Basic residues" evidence="1">
    <location>
        <begin position="67"/>
        <end position="80"/>
    </location>
</feature>
<proteinExistence type="predicted"/>
<organism evidence="2 3">
    <name type="scientific">Zizania palustris</name>
    <name type="common">Northern wild rice</name>
    <dbReference type="NCBI Taxonomy" id="103762"/>
    <lineage>
        <taxon>Eukaryota</taxon>
        <taxon>Viridiplantae</taxon>
        <taxon>Streptophyta</taxon>
        <taxon>Embryophyta</taxon>
        <taxon>Tracheophyta</taxon>
        <taxon>Spermatophyta</taxon>
        <taxon>Magnoliopsida</taxon>
        <taxon>Liliopsida</taxon>
        <taxon>Poales</taxon>
        <taxon>Poaceae</taxon>
        <taxon>BOP clade</taxon>
        <taxon>Oryzoideae</taxon>
        <taxon>Oryzeae</taxon>
        <taxon>Zizaniinae</taxon>
        <taxon>Zizania</taxon>
    </lineage>
</organism>
<dbReference type="Proteomes" id="UP000729402">
    <property type="component" value="Unassembled WGS sequence"/>
</dbReference>
<evidence type="ECO:0000313" key="3">
    <source>
        <dbReference type="Proteomes" id="UP000729402"/>
    </source>
</evidence>
<reference evidence="2" key="1">
    <citation type="journal article" date="2021" name="bioRxiv">
        <title>Whole Genome Assembly and Annotation of Northern Wild Rice, Zizania palustris L., Supports a Whole Genome Duplication in the Zizania Genus.</title>
        <authorList>
            <person name="Haas M."/>
            <person name="Kono T."/>
            <person name="Macchietto M."/>
            <person name="Millas R."/>
            <person name="McGilp L."/>
            <person name="Shao M."/>
            <person name="Duquette J."/>
            <person name="Hirsch C.N."/>
            <person name="Kimball J."/>
        </authorList>
    </citation>
    <scope>NUCLEOTIDE SEQUENCE</scope>
    <source>
        <tissue evidence="2">Fresh leaf tissue</tissue>
    </source>
</reference>
<feature type="region of interest" description="Disordered" evidence="1">
    <location>
        <begin position="38"/>
        <end position="83"/>
    </location>
</feature>
<feature type="compositionally biased region" description="Low complexity" evidence="1">
    <location>
        <begin position="41"/>
        <end position="62"/>
    </location>
</feature>
<gene>
    <name evidence="2" type="ORF">GUJ93_ZPchr0009g1550</name>
</gene>
<comment type="caution">
    <text evidence="2">The sequence shown here is derived from an EMBL/GenBank/DDBJ whole genome shotgun (WGS) entry which is preliminary data.</text>
</comment>
<feature type="compositionally biased region" description="Low complexity" evidence="1">
    <location>
        <begin position="1"/>
        <end position="10"/>
    </location>
</feature>
<accession>A0A8J5R140</accession>
<evidence type="ECO:0000313" key="2">
    <source>
        <dbReference type="EMBL" id="KAG8048455.1"/>
    </source>
</evidence>
<dbReference type="EMBL" id="JAAALK010000289">
    <property type="protein sequence ID" value="KAG8048455.1"/>
    <property type="molecule type" value="Genomic_DNA"/>
</dbReference>
<name>A0A8J5R140_ZIZPA</name>
<feature type="region of interest" description="Disordered" evidence="1">
    <location>
        <begin position="1"/>
        <end position="21"/>
    </location>
</feature>